<dbReference type="Pfam" id="PF05901">
    <property type="entry name" value="Excalibur"/>
    <property type="match status" value="1"/>
</dbReference>
<feature type="compositionally biased region" description="Pro residues" evidence="1">
    <location>
        <begin position="338"/>
        <end position="374"/>
    </location>
</feature>
<organism evidence="4 5">
    <name type="scientific">Microterricola pindariensis</name>
    <dbReference type="NCBI Taxonomy" id="478010"/>
    <lineage>
        <taxon>Bacteria</taxon>
        <taxon>Bacillati</taxon>
        <taxon>Actinomycetota</taxon>
        <taxon>Actinomycetes</taxon>
        <taxon>Micrococcales</taxon>
        <taxon>Microbacteriaceae</taxon>
        <taxon>Microterricola</taxon>
    </lineage>
</organism>
<accession>A0ABX5AX13</accession>
<dbReference type="Pfam" id="PF07510">
    <property type="entry name" value="GmrSD_C"/>
    <property type="match status" value="1"/>
</dbReference>
<name>A0ABX5AX13_9MICO</name>
<protein>
    <recommendedName>
        <fullName evidence="3">Excalibur calcium-binding domain-containing protein</fullName>
    </recommendedName>
</protein>
<feature type="transmembrane region" description="Helical" evidence="2">
    <location>
        <begin position="45"/>
        <end position="65"/>
    </location>
</feature>
<comment type="caution">
    <text evidence="4">The sequence shown here is derived from an EMBL/GenBank/DDBJ whole genome shotgun (WGS) entry which is preliminary data.</text>
</comment>
<dbReference type="Proteomes" id="UP000237755">
    <property type="component" value="Unassembled WGS sequence"/>
</dbReference>
<keyword evidence="2" id="KW-0812">Transmembrane</keyword>
<evidence type="ECO:0000256" key="1">
    <source>
        <dbReference type="SAM" id="MobiDB-lite"/>
    </source>
</evidence>
<feature type="compositionally biased region" description="Low complexity" evidence="1">
    <location>
        <begin position="83"/>
        <end position="97"/>
    </location>
</feature>
<gene>
    <name evidence="4" type="ORF">GY24_06380</name>
</gene>
<feature type="region of interest" description="Disordered" evidence="1">
    <location>
        <begin position="80"/>
        <end position="112"/>
    </location>
</feature>
<evidence type="ECO:0000256" key="2">
    <source>
        <dbReference type="SAM" id="Phobius"/>
    </source>
</evidence>
<dbReference type="EMBL" id="MPZN01000015">
    <property type="protein sequence ID" value="PPL19367.1"/>
    <property type="molecule type" value="Genomic_DNA"/>
</dbReference>
<keyword evidence="5" id="KW-1185">Reference proteome</keyword>
<keyword evidence="2" id="KW-0472">Membrane</keyword>
<reference evidence="4 5" key="1">
    <citation type="journal article" date="2008" name="Int. J. Syst. Evol. Microbiol.">
        <title>Leifsonia pindariensis sp. nov., isolated from the Pindari glacier of the Indian Himalayas, and emended description of the genus Leifsonia.</title>
        <authorList>
            <person name="Reddy G.S."/>
            <person name="Prabagaran S.R."/>
            <person name="Shivaji S."/>
        </authorList>
    </citation>
    <scope>NUCLEOTIDE SEQUENCE [LARGE SCALE GENOMIC DNA]</scope>
    <source>
        <strain evidence="4 5">PON 10</strain>
    </source>
</reference>
<evidence type="ECO:0000313" key="4">
    <source>
        <dbReference type="EMBL" id="PPL19367.1"/>
    </source>
</evidence>
<sequence>MALLAFTAGGFGPGILVIALVAFFTALYTLISARPSWARIASRKLAGFVVIGSFLALSISTGIMGETRAATDEVAVALPSPAPSETAAPAPSATPTRTPTPTPTPTGEPDAPEKVLAADEEAVVSVANSSATAGTALALLGTLEVKGRAPKTGYDRTGMYGTAWLDVDRNGCDTRNDILARDLDPEVMSGRCKVTSGVLNDPYTATTIDFVRGQKTSLAVQIDHVVALMNSWETGAQQLSQAQRVSLANDPINLLAVDGRSNAQKGAGDAATWLPANNAFRCTYVARQVSVKATYGLWVTQAEHDAITRVLASCPDEPAVTSAFTPIVVVAEPVPAPAPDPAPAPAPAPDPAPAPAPAPAPDPAPAPAPEPAPAPNVSYANCDAVRAAGAAPIRVGDPGYSRKLDRDGDGIGCE</sequence>
<keyword evidence="2" id="KW-1133">Transmembrane helix</keyword>
<dbReference type="PANTHER" id="PTHR24094">
    <property type="entry name" value="SECRETED PROTEIN"/>
    <property type="match status" value="1"/>
</dbReference>
<dbReference type="PANTHER" id="PTHR24094:SF15">
    <property type="entry name" value="AMP-DEPENDENT SYNTHETASE_LIGASE DOMAIN-CONTAINING PROTEIN-RELATED"/>
    <property type="match status" value="1"/>
</dbReference>
<feature type="transmembrane region" description="Helical" evidence="2">
    <location>
        <begin position="12"/>
        <end position="33"/>
    </location>
</feature>
<dbReference type="InterPro" id="IPR011089">
    <property type="entry name" value="GmrSD_C"/>
</dbReference>
<dbReference type="SMART" id="SM00894">
    <property type="entry name" value="Excalibur"/>
    <property type="match status" value="1"/>
</dbReference>
<dbReference type="InterPro" id="IPR008613">
    <property type="entry name" value="Excalibur_Ca-bd_domain"/>
</dbReference>
<proteinExistence type="predicted"/>
<evidence type="ECO:0000313" key="5">
    <source>
        <dbReference type="Proteomes" id="UP000237755"/>
    </source>
</evidence>
<feature type="region of interest" description="Disordered" evidence="1">
    <location>
        <begin position="338"/>
        <end position="378"/>
    </location>
</feature>
<evidence type="ECO:0000259" key="3">
    <source>
        <dbReference type="SMART" id="SM00894"/>
    </source>
</evidence>
<feature type="domain" description="Excalibur calcium-binding" evidence="3">
    <location>
        <begin position="378"/>
        <end position="414"/>
    </location>
</feature>
<feature type="compositionally biased region" description="Basic and acidic residues" evidence="1">
    <location>
        <begin position="400"/>
        <end position="414"/>
    </location>
</feature>
<feature type="region of interest" description="Disordered" evidence="1">
    <location>
        <begin position="391"/>
        <end position="414"/>
    </location>
</feature>